<sequence>MGLLERLHPLITRERERESNSRAIPTKSWQVNSSDSIKSKKSDSAIYDSKAQDSNTHYTKSKELKSQDLQAKDLGKVVAKGYKDNGTQSRERYQSSAGEISRSMLESSPSGNGDIGSILRILPNVQYDNGQNRSTAQGEIDPANISISGGLFYQNNFQLDGFNVNNDLTSNLTSDNGVNGTGAKNPRSQAFSIDTSLLESIIVQDSNISASYGGFSGGVVEANVRKPRKEMSGIKGWHANISYQFTQGNARGISLTHYHIDPSIESNFLNSTSEYYHPYFTKHLVRASLEGYATKDLGIIASFSTTQSFIPTFVANPLTNTSGQNAGDKKDQKRQSYNYYIKAYYNPTQNLTIEANLGYMPQYNSYFWSGGAYNADYVAQSGGAQAGIKAMYQTPIGLSTTTIGYSYIDSERSADSRYTYYALWFVSDTVDWARSDTNSASIYTAANYGNMRQNSHIPTLKSDFLFNPIVVWRTTHNFSLGAEVSYQKATRQRLSPYVQFANDNNIPVPSTTPCPTTPDNLGLIACMNGKPTFNPNTTIYRNNQTYQVYAQNSRNEQVKSQHTGANSWANYDSAVAQYFNVITQYYGANKITLDNVAYGAFVEDDMSLDLGKFGDMNARLGLRFDGDSYMDKHTIAPRFSLSYATPTSKQWRTTLTFGANRYYGRNLFSYRFLDFSATRHSYKRDCVSCDWEEIELNTALNPAWTSSVKFSSLRIPYSDELMGGISNNLGKFSVGLKYIFRNGKDEIMRVSANALNLPAQEGYSTSYNVWSNEGKSQSHIISLIAQNHSTIETFGVKHHYLFALDWTHSKRTYNIFANSADDEYLNDPLIIYDNAPIRYRDRPVDNFVRPFSLRLSTTHSFNIGKFRWLWNNFFRYRSPYSRMVTLTTSASNAVFKQWQALYPNIEGVYVKKNFRGAFSWDMRLGFEVDMWHKNIFYVNVDIYNVLNARNETTISQSSGNTGYDIAGSSYTYAVYEVGRQFWLQVGYKF</sequence>
<name>V8C7V6_9HELI</name>
<feature type="compositionally biased region" description="Polar residues" evidence="1">
    <location>
        <begin position="94"/>
        <end position="111"/>
    </location>
</feature>
<feature type="region of interest" description="Disordered" evidence="1">
    <location>
        <begin position="1"/>
        <end position="65"/>
    </location>
</feature>
<dbReference type="RefSeq" id="WP_023928391.1">
    <property type="nucleotide sequence ID" value="NZ_KI669455.1"/>
</dbReference>
<gene>
    <name evidence="2" type="ORF">HMPREF2086_01640</name>
</gene>
<keyword evidence="3" id="KW-1185">Reference proteome</keyword>
<dbReference type="SUPFAM" id="SSF56935">
    <property type="entry name" value="Porins"/>
    <property type="match status" value="1"/>
</dbReference>
<organism evidence="2 3">
    <name type="scientific">Helicobacter macacae MIT 99-5501</name>
    <dbReference type="NCBI Taxonomy" id="1357400"/>
    <lineage>
        <taxon>Bacteria</taxon>
        <taxon>Pseudomonadati</taxon>
        <taxon>Campylobacterota</taxon>
        <taxon>Epsilonproteobacteria</taxon>
        <taxon>Campylobacterales</taxon>
        <taxon>Helicobacteraceae</taxon>
        <taxon>Helicobacter</taxon>
    </lineage>
</organism>
<comment type="caution">
    <text evidence="2">The sequence shown here is derived from an EMBL/GenBank/DDBJ whole genome shotgun (WGS) entry which is preliminary data.</text>
</comment>
<evidence type="ECO:0000313" key="2">
    <source>
        <dbReference type="EMBL" id="ETD22841.1"/>
    </source>
</evidence>
<dbReference type="InterPro" id="IPR010917">
    <property type="entry name" value="TonB_rcpt_CS"/>
</dbReference>
<proteinExistence type="predicted"/>
<dbReference type="AlphaFoldDB" id="V8C7V6"/>
<evidence type="ECO:0000313" key="3">
    <source>
        <dbReference type="Proteomes" id="UP000018731"/>
    </source>
</evidence>
<dbReference type="HOGENOM" id="CLU_012991_0_0_7"/>
<feature type="compositionally biased region" description="Polar residues" evidence="1">
    <location>
        <begin position="21"/>
        <end position="32"/>
    </location>
</feature>
<feature type="compositionally biased region" description="Basic and acidic residues" evidence="1">
    <location>
        <begin position="1"/>
        <end position="20"/>
    </location>
</feature>
<dbReference type="Proteomes" id="UP000018731">
    <property type="component" value="Unassembled WGS sequence"/>
</dbReference>
<dbReference type="STRING" id="1357400.HMPREF2086_01640"/>
<dbReference type="PROSITE" id="PS01156">
    <property type="entry name" value="TONB_DEPENDENT_REC_2"/>
    <property type="match status" value="1"/>
</dbReference>
<dbReference type="PATRIC" id="fig|1357400.3.peg.2206"/>
<accession>V8C7V6</accession>
<evidence type="ECO:0000256" key="1">
    <source>
        <dbReference type="SAM" id="MobiDB-lite"/>
    </source>
</evidence>
<feature type="region of interest" description="Disordered" evidence="1">
    <location>
        <begin position="80"/>
        <end position="112"/>
    </location>
</feature>
<reference evidence="2 3" key="1">
    <citation type="journal article" date="2014" name="Genome Announc.">
        <title>Draft genome sequences of six enterohepatic helicobacter species isolated from humans and one from rhesus macaques.</title>
        <authorList>
            <person name="Shen Z."/>
            <person name="Sheh A."/>
            <person name="Young S.K."/>
            <person name="Abouelliel A."/>
            <person name="Ward D.V."/>
            <person name="Earl A.M."/>
            <person name="Fox J.G."/>
        </authorList>
    </citation>
    <scope>NUCLEOTIDE SEQUENCE [LARGE SCALE GENOMIC DNA]</scope>
    <source>
        <strain evidence="2 3">MIT 99-5501</strain>
    </source>
</reference>
<protein>
    <submittedName>
        <fullName evidence="2">Uncharacterized protein</fullName>
    </submittedName>
</protein>
<dbReference type="EMBL" id="AZJI01000007">
    <property type="protein sequence ID" value="ETD22841.1"/>
    <property type="molecule type" value="Genomic_DNA"/>
</dbReference>
<dbReference type="eggNOG" id="COG1629">
    <property type="taxonomic scope" value="Bacteria"/>
</dbReference>